<reference evidence="1 2" key="1">
    <citation type="submission" date="2017-02" db="EMBL/GenBank/DDBJ databases">
        <authorList>
            <person name="Peterson S.W."/>
        </authorList>
    </citation>
    <scope>NUCLEOTIDE SEQUENCE [LARGE SCALE GENOMIC DNA]</scope>
    <source>
        <strain evidence="1 2">ATCC BAA-909</strain>
    </source>
</reference>
<protein>
    <submittedName>
        <fullName evidence="1">Uncharacterized protein</fullName>
    </submittedName>
</protein>
<organism evidence="1 2">
    <name type="scientific">Treponema berlinense</name>
    <dbReference type="NCBI Taxonomy" id="225004"/>
    <lineage>
        <taxon>Bacteria</taxon>
        <taxon>Pseudomonadati</taxon>
        <taxon>Spirochaetota</taxon>
        <taxon>Spirochaetia</taxon>
        <taxon>Spirochaetales</taxon>
        <taxon>Treponemataceae</taxon>
        <taxon>Treponema</taxon>
    </lineage>
</organism>
<gene>
    <name evidence="1" type="ORF">SAMN02745152_00754</name>
</gene>
<dbReference type="Proteomes" id="UP000190395">
    <property type="component" value="Unassembled WGS sequence"/>
</dbReference>
<dbReference type="AlphaFoldDB" id="A0A1T4M4Q7"/>
<proteinExistence type="predicted"/>
<keyword evidence="2" id="KW-1185">Reference proteome</keyword>
<dbReference type="EMBL" id="FUXC01000003">
    <property type="protein sequence ID" value="SJZ61990.1"/>
    <property type="molecule type" value="Genomic_DNA"/>
</dbReference>
<name>A0A1T4M4Q7_9SPIR</name>
<accession>A0A1T4M4Q7</accession>
<evidence type="ECO:0000313" key="2">
    <source>
        <dbReference type="Proteomes" id="UP000190395"/>
    </source>
</evidence>
<sequence>MKDVTEAFDDYWKTHFENLVLPINQKSEMKKIAFHAYKEGYKSFEREHLTEKSENGDTVSA</sequence>
<dbReference type="RefSeq" id="WP_078930508.1">
    <property type="nucleotide sequence ID" value="NZ_CAMCOW010000034.1"/>
</dbReference>
<dbReference type="GeneID" id="303367015"/>
<evidence type="ECO:0000313" key="1">
    <source>
        <dbReference type="EMBL" id="SJZ61990.1"/>
    </source>
</evidence>